<dbReference type="EC" id="3.1.-.-" evidence="6"/>
<proteinExistence type="inferred from homology"/>
<evidence type="ECO:0000313" key="8">
    <source>
        <dbReference type="EMBL" id="QNG53152.1"/>
    </source>
</evidence>
<keyword evidence="4 6" id="KW-0378">Hydrolase</keyword>
<keyword evidence="6" id="KW-0800">Toxin</keyword>
<comment type="similarity">
    <text evidence="6">Belongs to the PINc/VapC protein family.</text>
</comment>
<gene>
    <name evidence="6" type="primary">vapC</name>
    <name evidence="8" type="ORF">H6H00_03805</name>
</gene>
<keyword evidence="5 6" id="KW-0460">Magnesium</keyword>
<comment type="function">
    <text evidence="6">Toxic component of a toxin-antitoxin (TA) system. An RNase.</text>
</comment>
<dbReference type="GO" id="GO:0004540">
    <property type="term" value="F:RNA nuclease activity"/>
    <property type="evidence" value="ECO:0007669"/>
    <property type="project" value="InterPro"/>
</dbReference>
<dbReference type="GO" id="GO:0045926">
    <property type="term" value="P:negative regulation of growth"/>
    <property type="evidence" value="ECO:0007669"/>
    <property type="project" value="UniProtKB-ARBA"/>
</dbReference>
<evidence type="ECO:0000256" key="4">
    <source>
        <dbReference type="ARBA" id="ARBA00022801"/>
    </source>
</evidence>
<evidence type="ECO:0000256" key="5">
    <source>
        <dbReference type="ARBA" id="ARBA00022842"/>
    </source>
</evidence>
<evidence type="ECO:0000259" key="7">
    <source>
        <dbReference type="Pfam" id="PF01850"/>
    </source>
</evidence>
<dbReference type="GO" id="GO:0016788">
    <property type="term" value="F:hydrolase activity, acting on ester bonds"/>
    <property type="evidence" value="ECO:0007669"/>
    <property type="project" value="InterPro"/>
</dbReference>
<dbReference type="Pfam" id="PF01850">
    <property type="entry name" value="PIN"/>
    <property type="match status" value="1"/>
</dbReference>
<dbReference type="GO" id="GO:0090729">
    <property type="term" value="F:toxin activity"/>
    <property type="evidence" value="ECO:0007669"/>
    <property type="project" value="UniProtKB-KW"/>
</dbReference>
<evidence type="ECO:0000256" key="2">
    <source>
        <dbReference type="ARBA" id="ARBA00022722"/>
    </source>
</evidence>
<dbReference type="InterPro" id="IPR022907">
    <property type="entry name" value="VapC_family"/>
</dbReference>
<feature type="domain" description="PIN" evidence="7">
    <location>
        <begin position="5"/>
        <end position="120"/>
    </location>
</feature>
<dbReference type="AlphaFoldDB" id="A0A7G7MK41"/>
<reference evidence="8 9" key="1">
    <citation type="submission" date="2020-08" db="EMBL/GenBank/DDBJ databases">
        <authorList>
            <person name="Mo P."/>
        </authorList>
    </citation>
    <scope>NUCLEOTIDE SEQUENCE [LARGE SCALE GENOMIC DNA]</scope>
    <source>
        <strain evidence="8 9">CGMCC 4.1532</strain>
    </source>
</reference>
<dbReference type="Proteomes" id="UP000515728">
    <property type="component" value="Chromosome"/>
</dbReference>
<organism evidence="8 9">
    <name type="scientific">Pseudonocardia petroleophila</name>
    <dbReference type="NCBI Taxonomy" id="37331"/>
    <lineage>
        <taxon>Bacteria</taxon>
        <taxon>Bacillati</taxon>
        <taxon>Actinomycetota</taxon>
        <taxon>Actinomycetes</taxon>
        <taxon>Pseudonocardiales</taxon>
        <taxon>Pseudonocardiaceae</taxon>
        <taxon>Pseudonocardia</taxon>
    </lineage>
</organism>
<evidence type="ECO:0000313" key="9">
    <source>
        <dbReference type="Proteomes" id="UP000515728"/>
    </source>
</evidence>
<accession>A0A7G7MK41</accession>
<dbReference type="InterPro" id="IPR006226">
    <property type="entry name" value="Mtu_PIN"/>
</dbReference>
<comment type="cofactor">
    <cofactor evidence="6">
        <name>Mg(2+)</name>
        <dbReference type="ChEBI" id="CHEBI:18420"/>
    </cofactor>
</comment>
<dbReference type="RefSeq" id="WP_185719980.1">
    <property type="nucleotide sequence ID" value="NZ_BAAAWI010000001.1"/>
</dbReference>
<name>A0A7G7MK41_9PSEU</name>
<dbReference type="GO" id="GO:0000287">
    <property type="term" value="F:magnesium ion binding"/>
    <property type="evidence" value="ECO:0007669"/>
    <property type="project" value="UniProtKB-UniRule"/>
</dbReference>
<dbReference type="NCBIfam" id="TIGR00028">
    <property type="entry name" value="Mtu_PIN_fam"/>
    <property type="match status" value="1"/>
</dbReference>
<evidence type="ECO:0000256" key="6">
    <source>
        <dbReference type="HAMAP-Rule" id="MF_00265"/>
    </source>
</evidence>
<dbReference type="InterPro" id="IPR002716">
    <property type="entry name" value="PIN_dom"/>
</dbReference>
<dbReference type="SUPFAM" id="SSF88723">
    <property type="entry name" value="PIN domain-like"/>
    <property type="match status" value="1"/>
</dbReference>
<protein>
    <recommendedName>
        <fullName evidence="6">Ribonuclease VapC</fullName>
        <shortName evidence="6">RNase VapC</shortName>
        <ecNumber evidence="6">3.1.-.-</ecNumber>
    </recommendedName>
    <alternativeName>
        <fullName evidence="6">Toxin VapC</fullName>
    </alternativeName>
</protein>
<evidence type="ECO:0000256" key="1">
    <source>
        <dbReference type="ARBA" id="ARBA00022649"/>
    </source>
</evidence>
<keyword evidence="1 6" id="KW-1277">Toxin-antitoxin system</keyword>
<dbReference type="InterPro" id="IPR029060">
    <property type="entry name" value="PIN-like_dom_sf"/>
</dbReference>
<keyword evidence="9" id="KW-1185">Reference proteome</keyword>
<keyword evidence="3 6" id="KW-0479">Metal-binding</keyword>
<sequence>MTTHLLDADVLIALTVADHEHHARASAWAAGIGEFAVCPVVEGALVRFLVRVGESAAVAQQVLRAVHALPGCVLWPDSLSYAAADLSRVRGHRQVTDAYLVGLVAARSDALLATLDEGLAQSHPELALLVPAAP</sequence>
<feature type="binding site" evidence="6">
    <location>
        <position position="7"/>
    </location>
    <ligand>
        <name>Mg(2+)</name>
        <dbReference type="ChEBI" id="CHEBI:18420"/>
    </ligand>
</feature>
<dbReference type="HAMAP" id="MF_00265">
    <property type="entry name" value="VapC_Nob1"/>
    <property type="match status" value="1"/>
</dbReference>
<dbReference type="EMBL" id="CP060131">
    <property type="protein sequence ID" value="QNG53152.1"/>
    <property type="molecule type" value="Genomic_DNA"/>
</dbReference>
<dbReference type="KEGG" id="ppel:H6H00_03805"/>
<evidence type="ECO:0000256" key="3">
    <source>
        <dbReference type="ARBA" id="ARBA00022723"/>
    </source>
</evidence>
<keyword evidence="2 6" id="KW-0540">Nuclease</keyword>
<feature type="binding site" evidence="6">
    <location>
        <position position="97"/>
    </location>
    <ligand>
        <name>Mg(2+)</name>
        <dbReference type="ChEBI" id="CHEBI:18420"/>
    </ligand>
</feature>